<evidence type="ECO:0000256" key="3">
    <source>
        <dbReference type="ARBA" id="ARBA00004322"/>
    </source>
</evidence>
<evidence type="ECO:0000259" key="11">
    <source>
        <dbReference type="Pfam" id="PF03372"/>
    </source>
</evidence>
<comment type="caution">
    <text evidence="12">The sequence shown here is derived from an EMBL/GenBank/DDBJ whole genome shotgun (WGS) entry which is preliminary data.</text>
</comment>
<dbReference type="Proteomes" id="UP000559027">
    <property type="component" value="Unassembled WGS sequence"/>
</dbReference>
<evidence type="ECO:0000256" key="5">
    <source>
        <dbReference type="ARBA" id="ARBA00022723"/>
    </source>
</evidence>
<organism evidence="12 13">
    <name type="scientific">Leucocoprinus leucothites</name>
    <dbReference type="NCBI Taxonomy" id="201217"/>
    <lineage>
        <taxon>Eukaryota</taxon>
        <taxon>Fungi</taxon>
        <taxon>Dikarya</taxon>
        <taxon>Basidiomycota</taxon>
        <taxon>Agaricomycotina</taxon>
        <taxon>Agaricomycetes</taxon>
        <taxon>Agaricomycetidae</taxon>
        <taxon>Agaricales</taxon>
        <taxon>Agaricineae</taxon>
        <taxon>Agaricaceae</taxon>
        <taxon>Leucocoprinus</taxon>
    </lineage>
</organism>
<accession>A0A8H5G687</accession>
<keyword evidence="5" id="KW-0479">Metal-binding</keyword>
<dbReference type="OrthoDB" id="9975959at2759"/>
<evidence type="ECO:0000256" key="1">
    <source>
        <dbReference type="ARBA" id="ARBA00001936"/>
    </source>
</evidence>
<gene>
    <name evidence="12" type="ORF">D9756_003415</name>
</gene>
<keyword evidence="9" id="KW-0234">DNA repair</keyword>
<dbReference type="GO" id="GO:0003697">
    <property type="term" value="F:single-stranded DNA binding"/>
    <property type="evidence" value="ECO:0007669"/>
    <property type="project" value="TreeGrafter"/>
</dbReference>
<keyword evidence="10" id="KW-0539">Nucleus</keyword>
<keyword evidence="6" id="KW-0227">DNA damage</keyword>
<keyword evidence="4" id="KW-0540">Nuclease</keyword>
<comment type="subcellular location">
    <subcellularLocation>
        <location evidence="3">Nucleus</location>
        <location evidence="3">PML body</location>
    </subcellularLocation>
</comment>
<dbReference type="InterPro" id="IPR005135">
    <property type="entry name" value="Endo/exonuclease/phosphatase"/>
</dbReference>
<dbReference type="CDD" id="cd09080">
    <property type="entry name" value="TDP2"/>
    <property type="match status" value="1"/>
</dbReference>
<evidence type="ECO:0000313" key="13">
    <source>
        <dbReference type="Proteomes" id="UP000559027"/>
    </source>
</evidence>
<evidence type="ECO:0000256" key="9">
    <source>
        <dbReference type="ARBA" id="ARBA00023204"/>
    </source>
</evidence>
<evidence type="ECO:0000256" key="8">
    <source>
        <dbReference type="ARBA" id="ARBA00022842"/>
    </source>
</evidence>
<protein>
    <recommendedName>
        <fullName evidence="11">Endonuclease/exonuclease/phosphatase domain-containing protein</fullName>
    </recommendedName>
</protein>
<keyword evidence="13" id="KW-1185">Reference proteome</keyword>
<dbReference type="InterPro" id="IPR036691">
    <property type="entry name" value="Endo/exonu/phosph_ase_sf"/>
</dbReference>
<dbReference type="InterPro" id="IPR051547">
    <property type="entry name" value="TDP2-like"/>
</dbReference>
<dbReference type="EMBL" id="JAACJO010000004">
    <property type="protein sequence ID" value="KAF5359144.1"/>
    <property type="molecule type" value="Genomic_DNA"/>
</dbReference>
<dbReference type="GO" id="GO:0004518">
    <property type="term" value="F:nuclease activity"/>
    <property type="evidence" value="ECO:0007669"/>
    <property type="project" value="UniProtKB-KW"/>
</dbReference>
<dbReference type="GO" id="GO:0046872">
    <property type="term" value="F:metal ion binding"/>
    <property type="evidence" value="ECO:0007669"/>
    <property type="project" value="UniProtKB-KW"/>
</dbReference>
<comment type="cofactor">
    <cofactor evidence="1">
        <name>Mn(2+)</name>
        <dbReference type="ChEBI" id="CHEBI:29035"/>
    </cofactor>
</comment>
<dbReference type="Pfam" id="PF03372">
    <property type="entry name" value="Exo_endo_phos"/>
    <property type="match status" value="1"/>
</dbReference>
<dbReference type="Gene3D" id="3.60.10.10">
    <property type="entry name" value="Endonuclease/exonuclease/phosphatase"/>
    <property type="match status" value="1"/>
</dbReference>
<reference evidence="12 13" key="1">
    <citation type="journal article" date="2020" name="ISME J.">
        <title>Uncovering the hidden diversity of litter-decomposition mechanisms in mushroom-forming fungi.</title>
        <authorList>
            <person name="Floudas D."/>
            <person name="Bentzer J."/>
            <person name="Ahren D."/>
            <person name="Johansson T."/>
            <person name="Persson P."/>
            <person name="Tunlid A."/>
        </authorList>
    </citation>
    <scope>NUCLEOTIDE SEQUENCE [LARGE SCALE GENOMIC DNA]</scope>
    <source>
        <strain evidence="12 13">CBS 146.42</strain>
    </source>
</reference>
<dbReference type="SUPFAM" id="SSF56219">
    <property type="entry name" value="DNase I-like"/>
    <property type="match status" value="1"/>
</dbReference>
<name>A0A8H5G687_9AGAR</name>
<keyword evidence="7" id="KW-0378">Hydrolase</keyword>
<evidence type="ECO:0000256" key="7">
    <source>
        <dbReference type="ARBA" id="ARBA00022801"/>
    </source>
</evidence>
<evidence type="ECO:0000256" key="10">
    <source>
        <dbReference type="ARBA" id="ARBA00023242"/>
    </source>
</evidence>
<dbReference type="GO" id="GO:0070260">
    <property type="term" value="F:5'-tyrosyl-DNA phosphodiesterase activity"/>
    <property type="evidence" value="ECO:0007669"/>
    <property type="project" value="TreeGrafter"/>
</dbReference>
<evidence type="ECO:0000256" key="6">
    <source>
        <dbReference type="ARBA" id="ARBA00022763"/>
    </source>
</evidence>
<evidence type="ECO:0000313" key="12">
    <source>
        <dbReference type="EMBL" id="KAF5359144.1"/>
    </source>
</evidence>
<dbReference type="GO" id="GO:0006302">
    <property type="term" value="P:double-strand break repair"/>
    <property type="evidence" value="ECO:0007669"/>
    <property type="project" value="TreeGrafter"/>
</dbReference>
<feature type="domain" description="Endonuclease/exonuclease/phosphatase" evidence="11">
    <location>
        <begin position="133"/>
        <end position="394"/>
    </location>
</feature>
<evidence type="ECO:0000256" key="2">
    <source>
        <dbReference type="ARBA" id="ARBA00001946"/>
    </source>
</evidence>
<evidence type="ECO:0000256" key="4">
    <source>
        <dbReference type="ARBA" id="ARBA00022722"/>
    </source>
</evidence>
<dbReference type="GO" id="GO:0005737">
    <property type="term" value="C:cytoplasm"/>
    <property type="evidence" value="ECO:0007669"/>
    <property type="project" value="TreeGrafter"/>
</dbReference>
<dbReference type="PANTHER" id="PTHR15822:SF4">
    <property type="entry name" value="TYROSYL-DNA PHOSPHODIESTERASE 2"/>
    <property type="match status" value="1"/>
</dbReference>
<proteinExistence type="predicted"/>
<keyword evidence="8" id="KW-0460">Magnesium</keyword>
<comment type="cofactor">
    <cofactor evidence="2">
        <name>Mg(2+)</name>
        <dbReference type="ChEBI" id="CHEBI:18420"/>
    </cofactor>
</comment>
<dbReference type="AlphaFoldDB" id="A0A8H5G687"/>
<dbReference type="PANTHER" id="PTHR15822">
    <property type="entry name" value="TRAF AND TNF RECEPTOR-ASSOCIATED PROTEIN"/>
    <property type="match status" value="1"/>
</dbReference>
<sequence>MCGVGLTEIARSPRLDNIMPPFSDDNVTEPFIPPPFVEEGSESNYATSIPSSFAPSRILLKPYEHDRPVIPSDGDYQPFYNEYHEPSLFHSLRLYRFRTRRGDWKHVPNVEKESQFANDDPRSRPLPSSLRIITWNVDLIKNVWQDRINGVLRHLQKVVESHDGKGENEGYKGDAFVVLLQEVTPRMLNFIRDDEWVRRAFAIVPLREDKWPRQAYYGNVTLVSKDLEVVQAQIVHFSLTTSQRTGLLVYVRMSSTGKREDSRTICIANTHLESLPAGEHIRPKQLEALAQLLKLDENIEGGVVAGDMNSISKADRSLARKLGLKDAWRQGDSDPEGFTWGYQSLEEDKKYPPARLDKILYVPKRRYKVDEPQRIGVGLKVHVQEGEEHWVSDHYGLLTTLHVVG</sequence>